<dbReference type="SMART" id="SM00020">
    <property type="entry name" value="Tryp_SPc"/>
    <property type="match status" value="1"/>
</dbReference>
<gene>
    <name evidence="2" type="ORF">SFRICE_027205</name>
</gene>
<dbReference type="GO" id="GO:0004252">
    <property type="term" value="F:serine-type endopeptidase activity"/>
    <property type="evidence" value="ECO:0007669"/>
    <property type="project" value="InterPro"/>
</dbReference>
<feature type="domain" description="Peptidase S1" evidence="1">
    <location>
        <begin position="14"/>
        <end position="176"/>
    </location>
</feature>
<dbReference type="InterPro" id="IPR009003">
    <property type="entry name" value="Peptidase_S1_PA"/>
</dbReference>
<dbReference type="PANTHER" id="PTHR24260:SF136">
    <property type="entry name" value="GH08193P-RELATED"/>
    <property type="match status" value="1"/>
</dbReference>
<dbReference type="InterPro" id="IPR001254">
    <property type="entry name" value="Trypsin_dom"/>
</dbReference>
<dbReference type="Gene3D" id="2.40.10.10">
    <property type="entry name" value="Trypsin-like serine proteases"/>
    <property type="match status" value="1"/>
</dbReference>
<dbReference type="EMBL" id="ODYU01004553">
    <property type="protein sequence ID" value="SOQ44559.1"/>
    <property type="molecule type" value="Genomic_DNA"/>
</dbReference>
<reference evidence="2" key="1">
    <citation type="submission" date="2016-07" db="EMBL/GenBank/DDBJ databases">
        <authorList>
            <person name="Bretaudeau A."/>
        </authorList>
    </citation>
    <scope>NUCLEOTIDE SEQUENCE</scope>
    <source>
        <strain evidence="2">Rice</strain>
        <tissue evidence="2">Whole body</tissue>
    </source>
</reference>
<dbReference type="SUPFAM" id="SSF50494">
    <property type="entry name" value="Trypsin-like serine proteases"/>
    <property type="match status" value="1"/>
</dbReference>
<dbReference type="InterPro" id="IPR043504">
    <property type="entry name" value="Peptidase_S1_PA_chymotrypsin"/>
</dbReference>
<dbReference type="PANTHER" id="PTHR24260">
    <property type="match status" value="1"/>
</dbReference>
<evidence type="ECO:0000313" key="2">
    <source>
        <dbReference type="EMBL" id="SOQ44559.1"/>
    </source>
</evidence>
<dbReference type="PROSITE" id="PS50240">
    <property type="entry name" value="TRYPSIN_DOM"/>
    <property type="match status" value="1"/>
</dbReference>
<organism evidence="2">
    <name type="scientific">Spodoptera frugiperda</name>
    <name type="common">Fall armyworm</name>
    <dbReference type="NCBI Taxonomy" id="7108"/>
    <lineage>
        <taxon>Eukaryota</taxon>
        <taxon>Metazoa</taxon>
        <taxon>Ecdysozoa</taxon>
        <taxon>Arthropoda</taxon>
        <taxon>Hexapoda</taxon>
        <taxon>Insecta</taxon>
        <taxon>Pterygota</taxon>
        <taxon>Neoptera</taxon>
        <taxon>Endopterygota</taxon>
        <taxon>Lepidoptera</taxon>
        <taxon>Glossata</taxon>
        <taxon>Ditrysia</taxon>
        <taxon>Noctuoidea</taxon>
        <taxon>Noctuidae</taxon>
        <taxon>Amphipyrinae</taxon>
        <taxon>Spodoptera</taxon>
    </lineage>
</organism>
<dbReference type="AlphaFoldDB" id="A0A2H1VUN5"/>
<protein>
    <submittedName>
        <fullName evidence="2">SFRICE_027205</fullName>
    </submittedName>
</protein>
<evidence type="ECO:0000259" key="1">
    <source>
        <dbReference type="PROSITE" id="PS50240"/>
    </source>
</evidence>
<accession>A0A2H1VUN5</accession>
<sequence>MFFIRKDACYGWLPYYRILDLRIFLAQLHSLVSVETRLTLTARLARWLGNWLPCNESRVAGWGYTSEAGEPSPYLKVADLPSVGIQQCLNETSFAFKVYITVDKICAGYSNGTATVCKGDSGGGLSFPEQENGVTKYYLRGIVSTAPADGLTCNTITLTTFTHVASHNNFIKSYFENSDRGKIAKCV</sequence>
<proteinExistence type="predicted"/>
<dbReference type="GO" id="GO:0006508">
    <property type="term" value="P:proteolysis"/>
    <property type="evidence" value="ECO:0007669"/>
    <property type="project" value="InterPro"/>
</dbReference>
<name>A0A2H1VUN5_SPOFR</name>
<dbReference type="Pfam" id="PF00089">
    <property type="entry name" value="Trypsin"/>
    <property type="match status" value="1"/>
</dbReference>
<dbReference type="InterPro" id="IPR051333">
    <property type="entry name" value="CLIP_Serine_Protease"/>
</dbReference>